<proteinExistence type="predicted"/>
<keyword evidence="2" id="KW-1185">Reference proteome</keyword>
<reference evidence="1 2" key="1">
    <citation type="journal article" date="2019" name="Commun. Biol.">
        <title>The bagworm genome reveals a unique fibroin gene that provides high tensile strength.</title>
        <authorList>
            <person name="Kono N."/>
            <person name="Nakamura H."/>
            <person name="Ohtoshi R."/>
            <person name="Tomita M."/>
            <person name="Numata K."/>
            <person name="Arakawa K."/>
        </authorList>
    </citation>
    <scope>NUCLEOTIDE SEQUENCE [LARGE SCALE GENOMIC DNA]</scope>
</reference>
<gene>
    <name evidence="1" type="ORF">EVAR_68098_1</name>
</gene>
<accession>A0A4C2A5D5</accession>
<dbReference type="Proteomes" id="UP000299102">
    <property type="component" value="Unassembled WGS sequence"/>
</dbReference>
<dbReference type="AlphaFoldDB" id="A0A4C2A5D5"/>
<dbReference type="EMBL" id="BGZK01002700">
    <property type="protein sequence ID" value="GBP95916.1"/>
    <property type="molecule type" value="Genomic_DNA"/>
</dbReference>
<protein>
    <submittedName>
        <fullName evidence="1">Uncharacterized protein</fullName>
    </submittedName>
</protein>
<evidence type="ECO:0000313" key="1">
    <source>
        <dbReference type="EMBL" id="GBP95916.1"/>
    </source>
</evidence>
<organism evidence="1 2">
    <name type="scientific">Eumeta variegata</name>
    <name type="common">Bagworm moth</name>
    <name type="synonym">Eumeta japonica</name>
    <dbReference type="NCBI Taxonomy" id="151549"/>
    <lineage>
        <taxon>Eukaryota</taxon>
        <taxon>Metazoa</taxon>
        <taxon>Ecdysozoa</taxon>
        <taxon>Arthropoda</taxon>
        <taxon>Hexapoda</taxon>
        <taxon>Insecta</taxon>
        <taxon>Pterygota</taxon>
        <taxon>Neoptera</taxon>
        <taxon>Endopterygota</taxon>
        <taxon>Lepidoptera</taxon>
        <taxon>Glossata</taxon>
        <taxon>Ditrysia</taxon>
        <taxon>Tineoidea</taxon>
        <taxon>Psychidae</taxon>
        <taxon>Oiketicinae</taxon>
        <taxon>Eumeta</taxon>
    </lineage>
</organism>
<comment type="caution">
    <text evidence="1">The sequence shown here is derived from an EMBL/GenBank/DDBJ whole genome shotgun (WGS) entry which is preliminary data.</text>
</comment>
<name>A0A4C2A5D5_EUMVA</name>
<evidence type="ECO:0000313" key="2">
    <source>
        <dbReference type="Proteomes" id="UP000299102"/>
    </source>
</evidence>
<sequence>MSTRANCASRKAELGLKSNEGRHWVNVDSVTGRYEKSDYSVWIGWNVDIVNVEETQEGHNGSGAYAPFIGLPAGGSCVFAASPRATQAELRLEGRKALFTGNLALGLFYTTFSTHHATEDGVNGSIGCANSNEWVNEDRL</sequence>